<accession>A0A166A0T2</accession>
<evidence type="ECO:0000313" key="1">
    <source>
        <dbReference type="EMBL" id="KZV87509.1"/>
    </source>
</evidence>
<keyword evidence="2" id="KW-1185">Reference proteome</keyword>
<dbReference type="EMBL" id="KV426123">
    <property type="protein sequence ID" value="KZV87509.1"/>
    <property type="molecule type" value="Genomic_DNA"/>
</dbReference>
<organism evidence="1 2">
    <name type="scientific">Exidia glandulosa HHB12029</name>
    <dbReference type="NCBI Taxonomy" id="1314781"/>
    <lineage>
        <taxon>Eukaryota</taxon>
        <taxon>Fungi</taxon>
        <taxon>Dikarya</taxon>
        <taxon>Basidiomycota</taxon>
        <taxon>Agaricomycotina</taxon>
        <taxon>Agaricomycetes</taxon>
        <taxon>Auriculariales</taxon>
        <taxon>Exidiaceae</taxon>
        <taxon>Exidia</taxon>
    </lineage>
</organism>
<dbReference type="InParanoid" id="A0A166A0T2"/>
<proteinExistence type="predicted"/>
<gene>
    <name evidence="1" type="ORF">EXIGLDRAFT_723659</name>
</gene>
<dbReference type="OrthoDB" id="3238373at2759"/>
<protein>
    <submittedName>
        <fullName evidence="1">Uncharacterized protein</fullName>
    </submittedName>
</protein>
<dbReference type="Proteomes" id="UP000077266">
    <property type="component" value="Unassembled WGS sequence"/>
</dbReference>
<reference evidence="1 2" key="1">
    <citation type="journal article" date="2016" name="Mol. Biol. Evol.">
        <title>Comparative Genomics of Early-Diverging Mushroom-Forming Fungi Provides Insights into the Origins of Lignocellulose Decay Capabilities.</title>
        <authorList>
            <person name="Nagy L.G."/>
            <person name="Riley R."/>
            <person name="Tritt A."/>
            <person name="Adam C."/>
            <person name="Daum C."/>
            <person name="Floudas D."/>
            <person name="Sun H."/>
            <person name="Yadav J.S."/>
            <person name="Pangilinan J."/>
            <person name="Larsson K.H."/>
            <person name="Matsuura K."/>
            <person name="Barry K."/>
            <person name="Labutti K."/>
            <person name="Kuo R."/>
            <person name="Ohm R.A."/>
            <person name="Bhattacharya S.S."/>
            <person name="Shirouzu T."/>
            <person name="Yoshinaga Y."/>
            <person name="Martin F.M."/>
            <person name="Grigoriev I.V."/>
            <person name="Hibbett D.S."/>
        </authorList>
    </citation>
    <scope>NUCLEOTIDE SEQUENCE [LARGE SCALE GENOMIC DNA]</scope>
    <source>
        <strain evidence="1 2">HHB12029</strain>
    </source>
</reference>
<evidence type="ECO:0000313" key="2">
    <source>
        <dbReference type="Proteomes" id="UP000077266"/>
    </source>
</evidence>
<name>A0A166A0T2_EXIGL</name>
<dbReference type="AlphaFoldDB" id="A0A166A0T2"/>
<sequence length="213" mass="24217">MQLPASVSKCSKLLAIAGVAHMYESTRMANRALGDALSMLESSTFAIDSELVSRVLATCRRWIDQPEVLTRARQLLTNAMRDKRADPFPVILVAEECDDRHLLGWGYYYILKHQDADWQSDARLRQIDKRRLLAGAVALSKRWQSICDQWSIEMTQARTPSWAIFDKIDNVPITPLAGRNRGYGSYQARPGADVKAQIERELYGFFDPEPWGL</sequence>